<evidence type="ECO:0000313" key="9">
    <source>
        <dbReference type="Proteomes" id="UP001165583"/>
    </source>
</evidence>
<dbReference type="Proteomes" id="UP001165583">
    <property type="component" value="Unassembled WGS sequence"/>
</dbReference>
<feature type="compositionally biased region" description="Basic and acidic residues" evidence="6">
    <location>
        <begin position="520"/>
        <end position="534"/>
    </location>
</feature>
<dbReference type="InterPro" id="IPR001173">
    <property type="entry name" value="Glyco_trans_2-like"/>
</dbReference>
<dbReference type="InterPro" id="IPR051398">
    <property type="entry name" value="Polysacch_Deacetylase"/>
</dbReference>
<keyword evidence="4" id="KW-0732">Signal</keyword>
<evidence type="ECO:0000256" key="2">
    <source>
        <dbReference type="ARBA" id="ARBA00010973"/>
    </source>
</evidence>
<dbReference type="CDD" id="cd10918">
    <property type="entry name" value="CE4_NodB_like_5s_6s"/>
    <property type="match status" value="1"/>
</dbReference>
<name>A0ABT2I0R1_9SPHN</name>
<feature type="region of interest" description="Disordered" evidence="6">
    <location>
        <begin position="513"/>
        <end position="535"/>
    </location>
</feature>
<comment type="function">
    <text evidence="1">Is involved in generating a small heat-stable compound (Nod), an acylated oligomer of N-acetylglucosamine, that stimulates mitosis in various plant protoplasts.</text>
</comment>
<evidence type="ECO:0000313" key="8">
    <source>
        <dbReference type="EMBL" id="MCT2398391.1"/>
    </source>
</evidence>
<dbReference type="EMBL" id="JANZXA010000001">
    <property type="protein sequence ID" value="MCT2398391.1"/>
    <property type="molecule type" value="Genomic_DNA"/>
</dbReference>
<keyword evidence="8" id="KW-0808">Transferase</keyword>
<comment type="caution">
    <text evidence="8">The sequence shown here is derived from an EMBL/GenBank/DDBJ whole genome shotgun (WGS) entry which is preliminary data.</text>
</comment>
<feature type="domain" description="NodB homology" evidence="7">
    <location>
        <begin position="607"/>
        <end position="785"/>
    </location>
</feature>
<dbReference type="SUPFAM" id="SSF53448">
    <property type="entry name" value="Nucleotide-diphospho-sugar transferases"/>
    <property type="match status" value="1"/>
</dbReference>
<evidence type="ECO:0000256" key="6">
    <source>
        <dbReference type="SAM" id="MobiDB-lite"/>
    </source>
</evidence>
<keyword evidence="9" id="KW-1185">Reference proteome</keyword>
<dbReference type="InterPro" id="IPR002509">
    <property type="entry name" value="NODB_dom"/>
</dbReference>
<evidence type="ECO:0000259" key="7">
    <source>
        <dbReference type="PROSITE" id="PS51677"/>
    </source>
</evidence>
<dbReference type="Pfam" id="PF01522">
    <property type="entry name" value="Polysacc_deac_1"/>
    <property type="match status" value="1"/>
</dbReference>
<keyword evidence="8" id="KW-0328">Glycosyltransferase</keyword>
<sequence>MPSVSVIIPAYNASATIGSTIESVRRQSFPDWEVVIVDDGSTDGTVSAVERHVAGDDRFTLVRQANGGAAAARNTALATVRGTWIQFLDADDRLAEDHFETMLAAAAATPGAGLLHCGWRRIRNGVPWWTSHPAADLDNPFAVTARSCPFAIHAAFTRSEVIRAAGDFDTALHVCEDWDLWQRIARMGTVFKAVPGHWVDVHARAGSLSSDVTRHLEDGLRVIRRGHQPDPRLATPLPVLAQGAPAEGLRDAVWSHALWVAAVGIGRNADPAALLSRVPEQVETGLDIGMAAAIVEDALVVGGFAASPPWPDLWPRVDAGVRRLVDWLDRQDRDGKMGSRILSMLSLRILDELDGTRAVTVGNAHIEPIDIARTIPNLDLPGRERLRCVVLFRGRELCRFDAVVFGGMSGEALAAAVRSRVDSPELREQLAGVRLHEGPLKRWKGRFVSWRNTRRLWRAAVRARLKRDVRAGRWPYANVLDLLYDAAPAYPAARLADAAVQGIVAEEREKAGRIAPALPREQRPTPAADERGGNDARAVPVASAWHPFPILMYHRIADVGPAALAQWRTSPAAFEAQLGWLHDNGFTGITLERLTAVFASGQPLPQRSVAITFDDATRDFMETALPLLQRYGFPAALYVPTNAVGGHADWDSRYGEPAPLLDWAEIASLQDHDVTIGAHGVRHVGLTGLAPEELVRELAGSKAVLEARLGREVTSIAYPFGAFDPAIRDMAALCGYRTGLTCVEGLVDASADALALRRQEVRGGIALDAFATLLGNSRARGPVEV</sequence>
<dbReference type="GO" id="GO:0016757">
    <property type="term" value="F:glycosyltransferase activity"/>
    <property type="evidence" value="ECO:0007669"/>
    <property type="project" value="UniProtKB-KW"/>
</dbReference>
<dbReference type="Gene3D" id="3.90.550.10">
    <property type="entry name" value="Spore Coat Polysaccharide Biosynthesis Protein SpsA, Chain A"/>
    <property type="match status" value="1"/>
</dbReference>
<evidence type="ECO:0000256" key="4">
    <source>
        <dbReference type="ARBA" id="ARBA00022729"/>
    </source>
</evidence>
<dbReference type="InterPro" id="IPR029044">
    <property type="entry name" value="Nucleotide-diphossugar_trans"/>
</dbReference>
<accession>A0ABT2I0R1</accession>
<proteinExistence type="inferred from homology"/>
<dbReference type="PANTHER" id="PTHR34216:SF7">
    <property type="entry name" value="POLY-BETA-1,6-N-ACETYL-D-GLUCOSAMINE N-DEACETYLASE"/>
    <property type="match status" value="1"/>
</dbReference>
<comment type="similarity">
    <text evidence="2">Belongs to the polysaccharide deacetylase family.</text>
</comment>
<gene>
    <name evidence="8" type="ORF">NZK81_02400</name>
</gene>
<dbReference type="SUPFAM" id="SSF88713">
    <property type="entry name" value="Glycoside hydrolase/deacetylase"/>
    <property type="match status" value="1"/>
</dbReference>
<dbReference type="PROSITE" id="PS51677">
    <property type="entry name" value="NODB"/>
    <property type="match status" value="1"/>
</dbReference>
<dbReference type="Pfam" id="PF00535">
    <property type="entry name" value="Glycos_transf_2"/>
    <property type="match status" value="1"/>
</dbReference>
<protein>
    <recommendedName>
        <fullName evidence="3">Chitooligosaccharide deacetylase</fullName>
    </recommendedName>
    <alternativeName>
        <fullName evidence="5">Nodulation protein B</fullName>
    </alternativeName>
</protein>
<dbReference type="RefSeq" id="WP_260043523.1">
    <property type="nucleotide sequence ID" value="NZ_JANZXA010000001.1"/>
</dbReference>
<dbReference type="InterPro" id="IPR011330">
    <property type="entry name" value="Glyco_hydro/deAcase_b/a-brl"/>
</dbReference>
<evidence type="ECO:0000256" key="3">
    <source>
        <dbReference type="ARBA" id="ARBA00020071"/>
    </source>
</evidence>
<evidence type="ECO:0000256" key="1">
    <source>
        <dbReference type="ARBA" id="ARBA00003236"/>
    </source>
</evidence>
<reference evidence="8" key="1">
    <citation type="submission" date="2022-09" db="EMBL/GenBank/DDBJ databases">
        <title>Novosphingobium sp. Nov., a polycyclic aromatic hydrocarbon-degrading bacterium isolated form mangrove sediments in HongKong.</title>
        <authorList>
            <person name="Hu Z."/>
        </authorList>
    </citation>
    <scope>NUCLEOTIDE SEQUENCE</scope>
    <source>
        <strain evidence="8">HK4-1</strain>
    </source>
</reference>
<evidence type="ECO:0000256" key="5">
    <source>
        <dbReference type="ARBA" id="ARBA00032976"/>
    </source>
</evidence>
<dbReference type="Gene3D" id="3.20.20.370">
    <property type="entry name" value="Glycoside hydrolase/deacetylase"/>
    <property type="match status" value="1"/>
</dbReference>
<dbReference type="PANTHER" id="PTHR34216">
    <property type="match status" value="1"/>
</dbReference>
<organism evidence="8 9">
    <name type="scientific">Novosphingobium mangrovi</name>
    <name type="common">ex Huang et al. 2023</name>
    <dbReference type="NCBI Taxonomy" id="2976432"/>
    <lineage>
        <taxon>Bacteria</taxon>
        <taxon>Pseudomonadati</taxon>
        <taxon>Pseudomonadota</taxon>
        <taxon>Alphaproteobacteria</taxon>
        <taxon>Sphingomonadales</taxon>
        <taxon>Sphingomonadaceae</taxon>
        <taxon>Novosphingobium</taxon>
    </lineage>
</organism>